<dbReference type="Proteomes" id="UP000001261">
    <property type="component" value="Unassembled WGS sequence"/>
</dbReference>
<protein>
    <submittedName>
        <fullName evidence="1">Uncharacterized protein</fullName>
    </submittedName>
</protein>
<dbReference type="GeneID" id="4561535"/>
<reference evidence="2" key="2">
    <citation type="journal article" date="2010" name="Genome Res.">
        <title>Population genomic sequencing of Coccidioides fungi reveals recent hybridization and transposon control.</title>
        <authorList>
            <person name="Neafsey D.E."/>
            <person name="Barker B.M."/>
            <person name="Sharpton T.J."/>
            <person name="Stajich J.E."/>
            <person name="Park D.J."/>
            <person name="Whiston E."/>
            <person name="Hung C.-Y."/>
            <person name="McMahan C."/>
            <person name="White J."/>
            <person name="Sykes S."/>
            <person name="Heiman D."/>
            <person name="Young S."/>
            <person name="Zeng Q."/>
            <person name="Abouelleil A."/>
            <person name="Aftuck L."/>
            <person name="Bessette D."/>
            <person name="Brown A."/>
            <person name="FitzGerald M."/>
            <person name="Lui A."/>
            <person name="Macdonald J.P."/>
            <person name="Priest M."/>
            <person name="Orbach M.J."/>
            <person name="Galgiani J.N."/>
            <person name="Kirkland T.N."/>
            <person name="Cole G.T."/>
            <person name="Birren B.W."/>
            <person name="Henn M.R."/>
            <person name="Taylor J.W."/>
            <person name="Rounsley S.D."/>
        </authorList>
    </citation>
    <scope>GENOME REANNOTATION</scope>
    <source>
        <strain evidence="2">RS</strain>
    </source>
</reference>
<accession>J3K7I6</accession>
<dbReference type="RefSeq" id="XP_001242248.2">
    <property type="nucleotide sequence ID" value="XM_001242247.2"/>
</dbReference>
<dbReference type="VEuPathDB" id="FungiDB:CIMG_06144"/>
<gene>
    <name evidence="1" type="ORF">CIMG_06144</name>
</gene>
<sequence length="168" mass="18741">MFPRLLLGKKEYIAAERHIQHSLTSSFWRFSTPLTRKVPGIWILVVRPLIRLGFSCIDHGLAAAFRRSGGIVLLDILMVVCDAGFGLDESTSRERFKRKNNMGIPIRPSDATLVEERKKEEAVRPIRHLLASAGVAAGTINDPVAMMPLARPRSGSQASTRIRHANWC</sequence>
<dbReference type="KEGG" id="cim:CIMG_06144"/>
<reference evidence="2" key="1">
    <citation type="journal article" date="2009" name="Genome Res.">
        <title>Comparative genomic analyses of the human fungal pathogens Coccidioides and their relatives.</title>
        <authorList>
            <person name="Sharpton T.J."/>
            <person name="Stajich J.E."/>
            <person name="Rounsley S.D."/>
            <person name="Gardner M.J."/>
            <person name="Wortman J.R."/>
            <person name="Jordar V.S."/>
            <person name="Maiti R."/>
            <person name="Kodira C.D."/>
            <person name="Neafsey D.E."/>
            <person name="Zeng Q."/>
            <person name="Hung C.-Y."/>
            <person name="McMahan C."/>
            <person name="Muszewska A."/>
            <person name="Grynberg M."/>
            <person name="Mandel M.A."/>
            <person name="Kellner E.M."/>
            <person name="Barker B.M."/>
            <person name="Galgiani J.N."/>
            <person name="Orbach M.J."/>
            <person name="Kirkland T.N."/>
            <person name="Cole G.T."/>
            <person name="Henn M.R."/>
            <person name="Birren B.W."/>
            <person name="Taylor J.W."/>
        </authorList>
    </citation>
    <scope>NUCLEOTIDE SEQUENCE [LARGE SCALE GENOMIC DNA]</scope>
    <source>
        <strain evidence="2">RS</strain>
    </source>
</reference>
<proteinExistence type="predicted"/>
<evidence type="ECO:0000313" key="2">
    <source>
        <dbReference type="Proteomes" id="UP000001261"/>
    </source>
</evidence>
<keyword evidence="2" id="KW-1185">Reference proteome</keyword>
<dbReference type="EMBL" id="GG704912">
    <property type="protein sequence ID" value="EAS30665.3"/>
    <property type="molecule type" value="Genomic_DNA"/>
</dbReference>
<dbReference type="AlphaFoldDB" id="J3K7I6"/>
<name>J3K7I6_COCIM</name>
<organism evidence="1 2">
    <name type="scientific">Coccidioides immitis (strain RS)</name>
    <name type="common">Valley fever fungus</name>
    <dbReference type="NCBI Taxonomy" id="246410"/>
    <lineage>
        <taxon>Eukaryota</taxon>
        <taxon>Fungi</taxon>
        <taxon>Dikarya</taxon>
        <taxon>Ascomycota</taxon>
        <taxon>Pezizomycotina</taxon>
        <taxon>Eurotiomycetes</taxon>
        <taxon>Eurotiomycetidae</taxon>
        <taxon>Onygenales</taxon>
        <taxon>Onygenaceae</taxon>
        <taxon>Coccidioides</taxon>
    </lineage>
</organism>
<dbReference type="InParanoid" id="J3K7I6"/>
<evidence type="ECO:0000313" key="1">
    <source>
        <dbReference type="EMBL" id="EAS30665.3"/>
    </source>
</evidence>